<dbReference type="Proteomes" id="UP000019132">
    <property type="component" value="Unassembled WGS sequence"/>
</dbReference>
<protein>
    <recommendedName>
        <fullName evidence="3">PX domain-containing protein</fullName>
    </recommendedName>
</protein>
<organism evidence="1 2">
    <name type="scientific">Globisporangium ultimum (strain ATCC 200006 / CBS 805.95 / DAOM BR144)</name>
    <name type="common">Pythium ultimum</name>
    <dbReference type="NCBI Taxonomy" id="431595"/>
    <lineage>
        <taxon>Eukaryota</taxon>
        <taxon>Sar</taxon>
        <taxon>Stramenopiles</taxon>
        <taxon>Oomycota</taxon>
        <taxon>Peronosporomycetes</taxon>
        <taxon>Pythiales</taxon>
        <taxon>Pythiaceae</taxon>
        <taxon>Globisporangium</taxon>
    </lineage>
</organism>
<evidence type="ECO:0000313" key="2">
    <source>
        <dbReference type="Proteomes" id="UP000019132"/>
    </source>
</evidence>
<dbReference type="InParanoid" id="K3WE50"/>
<sequence length="205" mass="23233">MSASAQTSSVLERITAVAVDRAVKRNGHQYFVLSVHLHHTHQKTPVERITPEEFFFRTRGRESCGGRRSTATARDSMLSQPFEEPDYEVEHRFGEFVELRHAIRNCVLVSHSNSGLPNDHEMCSFCGPMLQYINHDMKQPRQGVQFVSTTKVCLELLTTFMQKILDMVAAPAATTENRPCVAMLQTTLLLEVFLRKPRDSSLGII</sequence>
<dbReference type="EMBL" id="GL376603">
    <property type="status" value="NOT_ANNOTATED_CDS"/>
    <property type="molecule type" value="Genomic_DNA"/>
</dbReference>
<reference evidence="2" key="2">
    <citation type="submission" date="2010-04" db="EMBL/GenBank/DDBJ databases">
        <authorList>
            <person name="Buell R."/>
            <person name="Hamilton J."/>
            <person name="Hostetler J."/>
        </authorList>
    </citation>
    <scope>NUCLEOTIDE SEQUENCE [LARGE SCALE GENOMIC DNA]</scope>
    <source>
        <strain evidence="2">DAOM:BR144</strain>
    </source>
</reference>
<dbReference type="AlphaFoldDB" id="K3WE50"/>
<evidence type="ECO:0008006" key="3">
    <source>
        <dbReference type="Google" id="ProtNLM"/>
    </source>
</evidence>
<name>K3WE50_GLOUD</name>
<dbReference type="VEuPathDB" id="FungiDB:PYU1_G003234"/>
<reference evidence="1" key="3">
    <citation type="submission" date="2015-02" db="UniProtKB">
        <authorList>
            <consortium name="EnsemblProtists"/>
        </authorList>
    </citation>
    <scope>IDENTIFICATION</scope>
    <source>
        <strain evidence="1">DAOM BR144</strain>
    </source>
</reference>
<reference evidence="2" key="1">
    <citation type="journal article" date="2010" name="Genome Biol.">
        <title>Genome sequence of the necrotrophic plant pathogen Pythium ultimum reveals original pathogenicity mechanisms and effector repertoire.</title>
        <authorList>
            <person name="Levesque C.A."/>
            <person name="Brouwer H."/>
            <person name="Cano L."/>
            <person name="Hamilton J.P."/>
            <person name="Holt C."/>
            <person name="Huitema E."/>
            <person name="Raffaele S."/>
            <person name="Robideau G.P."/>
            <person name="Thines M."/>
            <person name="Win J."/>
            <person name="Zerillo M.M."/>
            <person name="Beakes G.W."/>
            <person name="Boore J.L."/>
            <person name="Busam D."/>
            <person name="Dumas B."/>
            <person name="Ferriera S."/>
            <person name="Fuerstenberg S.I."/>
            <person name="Gachon C.M."/>
            <person name="Gaulin E."/>
            <person name="Govers F."/>
            <person name="Grenville-Briggs L."/>
            <person name="Horner N."/>
            <person name="Hostetler J."/>
            <person name="Jiang R.H."/>
            <person name="Johnson J."/>
            <person name="Krajaejun T."/>
            <person name="Lin H."/>
            <person name="Meijer H.J."/>
            <person name="Moore B."/>
            <person name="Morris P."/>
            <person name="Phuntmart V."/>
            <person name="Puiu D."/>
            <person name="Shetty J."/>
            <person name="Stajich J.E."/>
            <person name="Tripathy S."/>
            <person name="Wawra S."/>
            <person name="van West P."/>
            <person name="Whitty B.R."/>
            <person name="Coutinho P.M."/>
            <person name="Henrissat B."/>
            <person name="Martin F."/>
            <person name="Thomas P.D."/>
            <person name="Tyler B.M."/>
            <person name="De Vries R.P."/>
            <person name="Kamoun S."/>
            <person name="Yandell M."/>
            <person name="Tisserat N."/>
            <person name="Buell C.R."/>
        </authorList>
    </citation>
    <scope>NUCLEOTIDE SEQUENCE</scope>
    <source>
        <strain evidence="2">DAOM:BR144</strain>
    </source>
</reference>
<dbReference type="HOGENOM" id="CLU_1339879_0_0_1"/>
<dbReference type="EnsemblProtists" id="PYU1_T003241">
    <property type="protein sequence ID" value="PYU1_T003241"/>
    <property type="gene ID" value="PYU1_G003234"/>
</dbReference>
<keyword evidence="2" id="KW-1185">Reference proteome</keyword>
<evidence type="ECO:0000313" key="1">
    <source>
        <dbReference type="EnsemblProtists" id="PYU1_T003241"/>
    </source>
</evidence>
<dbReference type="eggNOG" id="ENOG502RM36">
    <property type="taxonomic scope" value="Eukaryota"/>
</dbReference>
<proteinExistence type="predicted"/>
<accession>K3WE50</accession>